<dbReference type="EMBL" id="MCGR01000093">
    <property type="protein sequence ID" value="ORY54998.1"/>
    <property type="molecule type" value="Genomic_DNA"/>
</dbReference>
<dbReference type="PANTHER" id="PTHR13060:SF0">
    <property type="entry name" value="PROTEIN ECDYSONELESS HOMOLOG"/>
    <property type="match status" value="1"/>
</dbReference>
<dbReference type="InterPro" id="IPR010770">
    <property type="entry name" value="Ecd"/>
</dbReference>
<dbReference type="Pfam" id="PF07093">
    <property type="entry name" value="SGT1"/>
    <property type="match status" value="1"/>
</dbReference>
<feature type="compositionally biased region" description="Low complexity" evidence="1">
    <location>
        <begin position="792"/>
        <end position="814"/>
    </location>
</feature>
<feature type="compositionally biased region" description="Pro residues" evidence="1">
    <location>
        <begin position="758"/>
        <end position="769"/>
    </location>
</feature>
<accession>A0A1Y2D6U1</accession>
<dbReference type="Proteomes" id="UP000193467">
    <property type="component" value="Unassembled WGS sequence"/>
</dbReference>
<comment type="caution">
    <text evidence="2">The sequence shown here is derived from an EMBL/GenBank/DDBJ whole genome shotgun (WGS) entry which is preliminary data.</text>
</comment>
<dbReference type="PANTHER" id="PTHR13060">
    <property type="entry name" value="SGT1 PROTEIN HSGT1 SUPPRESSOR OF GCR2"/>
    <property type="match status" value="1"/>
</dbReference>
<evidence type="ECO:0000256" key="1">
    <source>
        <dbReference type="SAM" id="MobiDB-lite"/>
    </source>
</evidence>
<dbReference type="OrthoDB" id="27237at2759"/>
<dbReference type="InParanoid" id="A0A1Y2D6U1"/>
<evidence type="ECO:0000313" key="3">
    <source>
        <dbReference type="Proteomes" id="UP000193467"/>
    </source>
</evidence>
<gene>
    <name evidence="2" type="ORF">BCR35DRAFT_310179</name>
</gene>
<dbReference type="STRING" id="106004.A0A1Y2D6U1"/>
<dbReference type="GO" id="GO:0005634">
    <property type="term" value="C:nucleus"/>
    <property type="evidence" value="ECO:0007669"/>
    <property type="project" value="TreeGrafter"/>
</dbReference>
<feature type="region of interest" description="Disordered" evidence="1">
    <location>
        <begin position="718"/>
        <end position="851"/>
    </location>
</feature>
<keyword evidence="3" id="KW-1185">Reference proteome</keyword>
<protein>
    <submittedName>
        <fullName evidence="2">SGT1 protein-domain-containing protein</fullName>
    </submittedName>
</protein>
<name>A0A1Y2D6U1_9BASI</name>
<sequence>MDSSTLPPQGVTSDICHYTIHFPPCESTPSQLTARCTSILALFHSLSLHSSPPQPYLWHSCHPPTLSLSPLDFTTPSTQPQTQHLKGSLDVSDCVDDEWFLVWLLRQVTQLYPEAVVAINDADGEFLLIEGAEVLPLWVTPTNATNRVWIHQSRLHLIPLAHTSPLPFASNSANSTSFDPDQDAYIDALHAVSLILDSSVETTAPEDLETIVWARIAEYPAKIQEHHHTTLAYLPTEIALALSQDPTLVVEAAKAFYEREPATLKFCSTMTRFPPTAPSTSLTPSTSTTPSLPGTVLTPLHLTRPLYSLLLLQRFFPPKPFLSAQWDKGARDEEDERRREVGMKVACGFEMRWGVTQGRVETRGEEEVGGEGWKRFREQLEGKGYFGTETEGSEKWNELERLARKGWAESSRENVGNRPSFATRLTTALSHSSSLLPNRLTAPLPSPSALLALESPTDWLQIDEQGLESLLASRGPGGEGLGTDDLLSDDELPSDSDSDGEGEGEGERMEGVEGGEEQQGESRKKSEEDKKAERMAKRLKEMAGKVEQFVEGRGAVDGAEFDDERSTSSDSDDEDQDPTAFPPLSPTARAARLETLVAPLSSSEWGQRTAPPPSSTTSAAARAQEEEASDKARAPRLPRDNYDGASEDDDEASEDEVMEGEEGLAGLEGDDEVEGEEGPAVVGGEEGDEEMNMEEEMDEFLKFATETLGLTEEQYGKILGERRERGAFVPTPSTKPKKTNVVPSSTTTSSTSSALKPTPKPTVPNPPLRNPNLTDFDALMMQMDQELAKVRSSSSSSAPAPTYGTSTASSQPKPKATPKPNPKPTSTRATIESDSSADEEEDDDDDPQAMDAELAALFATVSGQDPTAGEPVDLNLVKNFLESFQSQGGFGGPAGNLAGRLGFQMPKDA</sequence>
<proteinExistence type="predicted"/>
<organism evidence="2 3">
    <name type="scientific">Leucosporidium creatinivorum</name>
    <dbReference type="NCBI Taxonomy" id="106004"/>
    <lineage>
        <taxon>Eukaryota</taxon>
        <taxon>Fungi</taxon>
        <taxon>Dikarya</taxon>
        <taxon>Basidiomycota</taxon>
        <taxon>Pucciniomycotina</taxon>
        <taxon>Microbotryomycetes</taxon>
        <taxon>Leucosporidiales</taxon>
        <taxon>Leucosporidium</taxon>
    </lineage>
</organism>
<feature type="compositionally biased region" description="Acidic residues" evidence="1">
    <location>
        <begin position="645"/>
        <end position="677"/>
    </location>
</feature>
<feature type="region of interest" description="Disordered" evidence="1">
    <location>
        <begin position="471"/>
        <end position="692"/>
    </location>
</feature>
<reference evidence="2 3" key="1">
    <citation type="submission" date="2016-07" db="EMBL/GenBank/DDBJ databases">
        <title>Pervasive Adenine N6-methylation of Active Genes in Fungi.</title>
        <authorList>
            <consortium name="DOE Joint Genome Institute"/>
            <person name="Mondo S.J."/>
            <person name="Dannebaum R.O."/>
            <person name="Kuo R.C."/>
            <person name="Labutti K."/>
            <person name="Haridas S."/>
            <person name="Kuo A."/>
            <person name="Salamov A."/>
            <person name="Ahrendt S.R."/>
            <person name="Lipzen A."/>
            <person name="Sullivan W."/>
            <person name="Andreopoulos W.B."/>
            <person name="Clum A."/>
            <person name="Lindquist E."/>
            <person name="Daum C."/>
            <person name="Ramamoorthy G.K."/>
            <person name="Gryganskyi A."/>
            <person name="Culley D."/>
            <person name="Magnuson J.K."/>
            <person name="James T.Y."/>
            <person name="O'Malley M.A."/>
            <person name="Stajich J.E."/>
            <person name="Spatafora J.W."/>
            <person name="Visel A."/>
            <person name="Grigoriev I.V."/>
        </authorList>
    </citation>
    <scope>NUCLEOTIDE SEQUENCE [LARGE SCALE GENOMIC DNA]</scope>
    <source>
        <strain evidence="2 3">62-1032</strain>
    </source>
</reference>
<feature type="compositionally biased region" description="Low complexity" evidence="1">
    <location>
        <begin position="739"/>
        <end position="757"/>
    </location>
</feature>
<dbReference type="AlphaFoldDB" id="A0A1Y2D6U1"/>
<evidence type="ECO:0000313" key="2">
    <source>
        <dbReference type="EMBL" id="ORY54998.1"/>
    </source>
</evidence>
<feature type="compositionally biased region" description="Basic and acidic residues" evidence="1">
    <location>
        <begin position="623"/>
        <end position="642"/>
    </location>
</feature>
<feature type="compositionally biased region" description="Basic and acidic residues" evidence="1">
    <location>
        <begin position="520"/>
        <end position="550"/>
    </location>
</feature>
<feature type="compositionally biased region" description="Acidic residues" evidence="1">
    <location>
        <begin position="486"/>
        <end position="504"/>
    </location>
</feature>
<feature type="compositionally biased region" description="Acidic residues" evidence="1">
    <location>
        <begin position="835"/>
        <end position="848"/>
    </location>
</feature>